<reference evidence="6 7" key="1">
    <citation type="submission" date="2022-01" db="EMBL/GenBank/DDBJ databases">
        <title>Whole genome-based taxonomy of the Shewanellaceae.</title>
        <authorList>
            <person name="Martin-Rodriguez A.J."/>
        </authorList>
    </citation>
    <scope>NUCLEOTIDE SEQUENCE [LARGE SCALE GENOMIC DNA]</scope>
    <source>
        <strain evidence="6 7">DSM 17177</strain>
    </source>
</reference>
<keyword evidence="3" id="KW-0143">Chaperone</keyword>
<dbReference type="RefSeq" id="WP_248939822.1">
    <property type="nucleotide sequence ID" value="NZ_JAKIKS010000026.1"/>
</dbReference>
<proteinExistence type="predicted"/>
<comment type="caution">
    <text evidence="6">The sequence shown here is derived from an EMBL/GenBank/DDBJ whole genome shotgun (WGS) entry which is preliminary data.</text>
</comment>
<evidence type="ECO:0000313" key="7">
    <source>
        <dbReference type="Proteomes" id="UP001203423"/>
    </source>
</evidence>
<dbReference type="InterPro" id="IPR010486">
    <property type="entry name" value="HNS-dep_expression_A/B"/>
</dbReference>
<name>A0ABT0LA56_9GAMM</name>
<sequence>MKFLPLILLPLILISPFSMAHHTPVKDLKCQDFLQVDDDLVPVVVGYIVGVNDAGNVNIVEVDELDNVEVDDVVDFCKQNPKAKVSDAVKASTKTGLPPKKPNDKH</sequence>
<feature type="region of interest" description="Disordered" evidence="4">
    <location>
        <begin position="85"/>
        <end position="106"/>
    </location>
</feature>
<dbReference type="Proteomes" id="UP001203423">
    <property type="component" value="Unassembled WGS sequence"/>
</dbReference>
<dbReference type="Gene3D" id="1.10.890.10">
    <property type="entry name" value="HNS-dependent expression A"/>
    <property type="match status" value="1"/>
</dbReference>
<evidence type="ECO:0000313" key="6">
    <source>
        <dbReference type="EMBL" id="MCL1124543.1"/>
    </source>
</evidence>
<dbReference type="Pfam" id="PF06411">
    <property type="entry name" value="HdeA"/>
    <property type="match status" value="1"/>
</dbReference>
<protein>
    <submittedName>
        <fullName evidence="6">HdeA/HdeB family chaperone</fullName>
    </submittedName>
</protein>
<feature type="signal peptide" evidence="5">
    <location>
        <begin position="1"/>
        <end position="20"/>
    </location>
</feature>
<evidence type="ECO:0000256" key="3">
    <source>
        <dbReference type="ARBA" id="ARBA00023186"/>
    </source>
</evidence>
<dbReference type="SUPFAM" id="SSF47752">
    <property type="entry name" value="Protein HNS-dependent expression A, HdeA"/>
    <property type="match status" value="1"/>
</dbReference>
<dbReference type="InterPro" id="IPR036831">
    <property type="entry name" value="HdeA_sf"/>
</dbReference>
<keyword evidence="7" id="KW-1185">Reference proteome</keyword>
<dbReference type="InterPro" id="IPR038303">
    <property type="entry name" value="HdeA/HdeB_sf"/>
</dbReference>
<accession>A0ABT0LA56</accession>
<evidence type="ECO:0000256" key="1">
    <source>
        <dbReference type="ARBA" id="ARBA00022729"/>
    </source>
</evidence>
<evidence type="ECO:0000256" key="2">
    <source>
        <dbReference type="ARBA" id="ARBA00022764"/>
    </source>
</evidence>
<organism evidence="6 7">
    <name type="scientific">Shewanella surugensis</name>
    <dbReference type="NCBI Taxonomy" id="212020"/>
    <lineage>
        <taxon>Bacteria</taxon>
        <taxon>Pseudomonadati</taxon>
        <taxon>Pseudomonadota</taxon>
        <taxon>Gammaproteobacteria</taxon>
        <taxon>Alteromonadales</taxon>
        <taxon>Shewanellaceae</taxon>
        <taxon>Shewanella</taxon>
    </lineage>
</organism>
<keyword evidence="1 5" id="KW-0732">Signal</keyword>
<evidence type="ECO:0000256" key="4">
    <source>
        <dbReference type="SAM" id="MobiDB-lite"/>
    </source>
</evidence>
<evidence type="ECO:0000256" key="5">
    <source>
        <dbReference type="SAM" id="SignalP"/>
    </source>
</evidence>
<keyword evidence="2" id="KW-0574">Periplasm</keyword>
<dbReference type="EMBL" id="JAKIKS010000026">
    <property type="protein sequence ID" value="MCL1124543.1"/>
    <property type="molecule type" value="Genomic_DNA"/>
</dbReference>
<feature type="chain" id="PRO_5047017940" evidence="5">
    <location>
        <begin position="21"/>
        <end position="106"/>
    </location>
</feature>
<gene>
    <name evidence="6" type="ORF">L2764_08655</name>
</gene>